<organism evidence="9 10">
    <name type="scientific">Owenia fusiformis</name>
    <name type="common">Polychaete worm</name>
    <dbReference type="NCBI Taxonomy" id="6347"/>
    <lineage>
        <taxon>Eukaryota</taxon>
        <taxon>Metazoa</taxon>
        <taxon>Spiralia</taxon>
        <taxon>Lophotrochozoa</taxon>
        <taxon>Annelida</taxon>
        <taxon>Polychaeta</taxon>
        <taxon>Sedentaria</taxon>
        <taxon>Canalipalpata</taxon>
        <taxon>Sabellida</taxon>
        <taxon>Oweniida</taxon>
        <taxon>Oweniidae</taxon>
        <taxon>Owenia</taxon>
    </lineage>
</organism>
<keyword evidence="3 6" id="KW-0561">Oxygen transport</keyword>
<comment type="similarity">
    <text evidence="6 7">Belongs to the globin family.</text>
</comment>
<accession>A0A8J1U1A3</accession>
<evidence type="ECO:0000313" key="9">
    <source>
        <dbReference type="EMBL" id="CAH1791919.1"/>
    </source>
</evidence>
<reference evidence="9" key="1">
    <citation type="submission" date="2022-03" db="EMBL/GenBank/DDBJ databases">
        <authorList>
            <person name="Martin C."/>
        </authorList>
    </citation>
    <scope>NUCLEOTIDE SEQUENCE</scope>
</reference>
<evidence type="ECO:0000256" key="5">
    <source>
        <dbReference type="ARBA" id="ARBA00023004"/>
    </source>
</evidence>
<keyword evidence="5 6" id="KW-0408">Iron</keyword>
<dbReference type="GO" id="GO:0005833">
    <property type="term" value="C:hemoglobin complex"/>
    <property type="evidence" value="ECO:0007669"/>
    <property type="project" value="UniProtKB-UniRule"/>
</dbReference>
<gene>
    <name evidence="9" type="ORF">OFUS_LOCUS16957</name>
</gene>
<proteinExistence type="inferred from homology"/>
<dbReference type="InterPro" id="IPR000971">
    <property type="entry name" value="Globin"/>
</dbReference>
<evidence type="ECO:0000256" key="2">
    <source>
        <dbReference type="ARBA" id="ARBA00022617"/>
    </source>
</evidence>
<dbReference type="SMR" id="A0A8J1U1A3"/>
<keyword evidence="2 6" id="KW-0349">Heme</keyword>
<evidence type="ECO:0000256" key="6">
    <source>
        <dbReference type="PIRNR" id="PIRNR036517"/>
    </source>
</evidence>
<sequence length="168" mass="18922">MVKLFIAFAFMAIVAVGYSKECCSAEDKQSVSSQWHDLWTATNGGGRVKIATDVFTRFFAKNPEARALFKNVRGDDFNHPEWVAHTVRIMNGFDLCINNLEDTKLFNQVVGHLSSQHVARIADGFDPNYFDLFKEPLGETLESVISGFNAIAWDNCYNRISEGLKSNF</sequence>
<dbReference type="Proteomes" id="UP000749559">
    <property type="component" value="Unassembled WGS sequence"/>
</dbReference>
<evidence type="ECO:0000256" key="3">
    <source>
        <dbReference type="ARBA" id="ARBA00022621"/>
    </source>
</evidence>
<dbReference type="Pfam" id="PF00042">
    <property type="entry name" value="Globin"/>
    <property type="match status" value="1"/>
</dbReference>
<keyword evidence="1 6" id="KW-0813">Transport</keyword>
<dbReference type="GO" id="GO:0005344">
    <property type="term" value="F:oxygen carrier activity"/>
    <property type="evidence" value="ECO:0007669"/>
    <property type="project" value="UniProtKB-UniRule"/>
</dbReference>
<dbReference type="AlphaFoldDB" id="A0A8J1U1A3"/>
<dbReference type="GO" id="GO:0019825">
    <property type="term" value="F:oxygen binding"/>
    <property type="evidence" value="ECO:0007669"/>
    <property type="project" value="UniProtKB-UniRule"/>
</dbReference>
<feature type="domain" description="Globin" evidence="8">
    <location>
        <begin position="22"/>
        <end position="168"/>
    </location>
</feature>
<evidence type="ECO:0000313" key="10">
    <source>
        <dbReference type="Proteomes" id="UP000749559"/>
    </source>
</evidence>
<protein>
    <recommendedName>
        <fullName evidence="6">Extracellular globin</fullName>
    </recommendedName>
</protein>
<dbReference type="GO" id="GO:0005576">
    <property type="term" value="C:extracellular region"/>
    <property type="evidence" value="ECO:0007669"/>
    <property type="project" value="UniProtKB-UniRule"/>
</dbReference>
<evidence type="ECO:0000259" key="8">
    <source>
        <dbReference type="PROSITE" id="PS01033"/>
    </source>
</evidence>
<dbReference type="InterPro" id="IPR044399">
    <property type="entry name" value="Mb-like_M"/>
</dbReference>
<name>A0A8J1U1A3_OWEFU</name>
<dbReference type="SUPFAM" id="SSF46458">
    <property type="entry name" value="Globin-like"/>
    <property type="match status" value="1"/>
</dbReference>
<dbReference type="OrthoDB" id="6315652at2759"/>
<dbReference type="GO" id="GO:0005506">
    <property type="term" value="F:iron ion binding"/>
    <property type="evidence" value="ECO:0007669"/>
    <property type="project" value="UniProtKB-UniRule"/>
</dbReference>
<dbReference type="PIRSF" id="PIRSF036517">
    <property type="entry name" value="Ext_hemo"/>
    <property type="match status" value="1"/>
</dbReference>
<dbReference type="EMBL" id="CAIIXF020000008">
    <property type="protein sequence ID" value="CAH1791919.1"/>
    <property type="molecule type" value="Genomic_DNA"/>
</dbReference>
<dbReference type="InterPro" id="IPR014610">
    <property type="entry name" value="Haemoglobin_extracell"/>
</dbReference>
<evidence type="ECO:0000256" key="1">
    <source>
        <dbReference type="ARBA" id="ARBA00022448"/>
    </source>
</evidence>
<evidence type="ECO:0000256" key="4">
    <source>
        <dbReference type="ARBA" id="ARBA00022723"/>
    </source>
</evidence>
<keyword evidence="4 6" id="KW-0479">Metal-binding</keyword>
<dbReference type="InterPro" id="IPR009050">
    <property type="entry name" value="Globin-like_sf"/>
</dbReference>
<evidence type="ECO:0000256" key="7">
    <source>
        <dbReference type="RuleBase" id="RU000356"/>
    </source>
</evidence>
<keyword evidence="10" id="KW-1185">Reference proteome</keyword>
<dbReference type="PROSITE" id="PS01033">
    <property type="entry name" value="GLOBIN"/>
    <property type="match status" value="1"/>
</dbReference>
<dbReference type="CDD" id="cd01040">
    <property type="entry name" value="Mb-like"/>
    <property type="match status" value="1"/>
</dbReference>
<comment type="caution">
    <text evidence="9">The sequence shown here is derived from an EMBL/GenBank/DDBJ whole genome shotgun (WGS) entry which is preliminary data.</text>
</comment>
<dbReference type="GO" id="GO:0020037">
    <property type="term" value="F:heme binding"/>
    <property type="evidence" value="ECO:0007669"/>
    <property type="project" value="UniProtKB-UniRule"/>
</dbReference>
<dbReference type="InterPro" id="IPR012292">
    <property type="entry name" value="Globin/Proto"/>
</dbReference>
<dbReference type="Gene3D" id="1.10.490.10">
    <property type="entry name" value="Globins"/>
    <property type="match status" value="1"/>
</dbReference>